<dbReference type="CDD" id="cd14066">
    <property type="entry name" value="STKc_IRAK"/>
    <property type="match status" value="1"/>
</dbReference>
<dbReference type="PROSITE" id="PS50011">
    <property type="entry name" value="PROTEIN_KINASE_DOM"/>
    <property type="match status" value="1"/>
</dbReference>
<dbReference type="PROSITE" id="PS00107">
    <property type="entry name" value="PROTEIN_KINASE_ATP"/>
    <property type="match status" value="1"/>
</dbReference>
<dbReference type="EC" id="2.7.11.1" evidence="2"/>
<dbReference type="PROSITE" id="PS00108">
    <property type="entry name" value="PROTEIN_KINASE_ST"/>
    <property type="match status" value="1"/>
</dbReference>
<dbReference type="Proteomes" id="UP000479190">
    <property type="component" value="Unassembled WGS sequence"/>
</dbReference>
<evidence type="ECO:0000256" key="4">
    <source>
        <dbReference type="ARBA" id="ARBA00022679"/>
    </source>
</evidence>
<dbReference type="Gene3D" id="1.20.5.530">
    <property type="entry name" value="Single helix bin"/>
    <property type="match status" value="1"/>
</dbReference>
<evidence type="ECO:0000256" key="9">
    <source>
        <dbReference type="ARBA" id="ARBA00048679"/>
    </source>
</evidence>
<name>A0A6H5IYH9_9HYME</name>
<dbReference type="Gene3D" id="3.30.200.20">
    <property type="entry name" value="Phosphorylase Kinase, domain 1"/>
    <property type="match status" value="1"/>
</dbReference>
<dbReference type="GO" id="GO:0004674">
    <property type="term" value="F:protein serine/threonine kinase activity"/>
    <property type="evidence" value="ECO:0007669"/>
    <property type="project" value="UniProtKB-KW"/>
</dbReference>
<protein>
    <recommendedName>
        <fullName evidence="2">non-specific serine/threonine protein kinase</fullName>
        <ecNumber evidence="2">2.7.11.1</ecNumber>
    </recommendedName>
</protein>
<dbReference type="Pfam" id="PF00531">
    <property type="entry name" value="Death"/>
    <property type="match status" value="1"/>
</dbReference>
<dbReference type="InterPro" id="IPR011029">
    <property type="entry name" value="DEATH-like_dom_sf"/>
</dbReference>
<dbReference type="EMBL" id="CADCXV010001150">
    <property type="protein sequence ID" value="CAB0042028.1"/>
    <property type="molecule type" value="Genomic_DNA"/>
</dbReference>
<sequence length="479" mass="54603">MQFTHTEIEQLKRESNPADELLTAWGHLNHTILELFVLLSKVHNYEAMRPLKKFVDSKYHPLILIGESNLSVFFNRKVLDNLKQNNNIIKKLIDFSDEVNDNEQNKNKNINDMVSKETPPCVPKETQCIPKETPHCTLKETPYCTPQETSKETPNLKKSNEEDKILNIPKKNTNESILNSMKGNLDTHLPRIPYEELARATQNWNRGNLLGSGGFGVVFKGIWKNTEVAIKKIEPKGADLADKYALQLEQSFREIKILNSSPHENILPLYAYSLDGFAPCLVYQLMQNGSLEDRLRRKNDSTPLTWIQRREIAKGVARGLQYLHTLHSNPLIHGDIKSANILLDKNMEPKIGDFGLAREGSPDDSFKVSKVQGTRPYLPDDYIIGKNLSTKIDTYSFGIVLFELATGLAAYDSSRPSNKLLKEYIDSFTIKRLELIHDHRAGDKLRGIAHYLIILGKWCTNKSANDRPEMSEVYAKFKS</sequence>
<feature type="binding site" evidence="10">
    <location>
        <position position="232"/>
    </location>
    <ligand>
        <name>ATP</name>
        <dbReference type="ChEBI" id="CHEBI:30616"/>
    </ligand>
</feature>
<evidence type="ECO:0000256" key="7">
    <source>
        <dbReference type="ARBA" id="ARBA00022840"/>
    </source>
</evidence>
<dbReference type="InterPro" id="IPR008271">
    <property type="entry name" value="Ser/Thr_kinase_AS"/>
</dbReference>
<evidence type="ECO:0000256" key="11">
    <source>
        <dbReference type="RuleBase" id="RU000304"/>
    </source>
</evidence>
<dbReference type="InterPro" id="IPR000719">
    <property type="entry name" value="Prot_kinase_dom"/>
</dbReference>
<dbReference type="SMART" id="SM00220">
    <property type="entry name" value="S_TKc"/>
    <property type="match status" value="1"/>
</dbReference>
<reference evidence="13 14" key="1">
    <citation type="submission" date="2020-02" db="EMBL/GenBank/DDBJ databases">
        <authorList>
            <person name="Ferguson B K."/>
        </authorList>
    </citation>
    <scope>NUCLEOTIDE SEQUENCE [LARGE SCALE GENOMIC DNA]</scope>
</reference>
<evidence type="ECO:0000256" key="8">
    <source>
        <dbReference type="ARBA" id="ARBA00047899"/>
    </source>
</evidence>
<dbReference type="PANTHER" id="PTHR48006:SF102">
    <property type="entry name" value="LEUCINE-RICH REPEAT-CONTAINING PROTEIN DDB_G0281931-RELATED"/>
    <property type="match status" value="1"/>
</dbReference>
<gene>
    <name evidence="13" type="ORF">TBRA_LOCUS13670</name>
</gene>
<evidence type="ECO:0000313" key="13">
    <source>
        <dbReference type="EMBL" id="CAB0042028.1"/>
    </source>
</evidence>
<comment type="similarity">
    <text evidence="1">Belongs to the protein kinase superfamily. TKL Ser/Thr protein kinase family. Pelle subfamily.</text>
</comment>
<evidence type="ECO:0000259" key="12">
    <source>
        <dbReference type="PROSITE" id="PS50011"/>
    </source>
</evidence>
<dbReference type="SUPFAM" id="SSF56112">
    <property type="entry name" value="Protein kinase-like (PK-like)"/>
    <property type="match status" value="1"/>
</dbReference>
<dbReference type="SUPFAM" id="SSF47986">
    <property type="entry name" value="DEATH domain"/>
    <property type="match status" value="1"/>
</dbReference>
<evidence type="ECO:0000256" key="3">
    <source>
        <dbReference type="ARBA" id="ARBA00022527"/>
    </source>
</evidence>
<dbReference type="InterPro" id="IPR000488">
    <property type="entry name" value="Death_dom"/>
</dbReference>
<dbReference type="AlphaFoldDB" id="A0A6H5IYH9"/>
<dbReference type="OrthoDB" id="4062651at2759"/>
<evidence type="ECO:0000313" key="14">
    <source>
        <dbReference type="Proteomes" id="UP000479190"/>
    </source>
</evidence>
<dbReference type="Pfam" id="PF00069">
    <property type="entry name" value="Pkinase"/>
    <property type="match status" value="1"/>
</dbReference>
<feature type="domain" description="Protein kinase" evidence="12">
    <location>
        <begin position="204"/>
        <end position="479"/>
    </location>
</feature>
<evidence type="ECO:0000256" key="1">
    <source>
        <dbReference type="ARBA" id="ARBA00008718"/>
    </source>
</evidence>
<dbReference type="InterPro" id="IPR011009">
    <property type="entry name" value="Kinase-like_dom_sf"/>
</dbReference>
<dbReference type="GO" id="GO:0007165">
    <property type="term" value="P:signal transduction"/>
    <property type="evidence" value="ECO:0007669"/>
    <property type="project" value="InterPro"/>
</dbReference>
<keyword evidence="5 10" id="KW-0547">Nucleotide-binding</keyword>
<keyword evidence="14" id="KW-1185">Reference proteome</keyword>
<evidence type="ECO:0000256" key="6">
    <source>
        <dbReference type="ARBA" id="ARBA00022777"/>
    </source>
</evidence>
<keyword evidence="3 11" id="KW-0723">Serine/threonine-protein kinase</keyword>
<keyword evidence="4" id="KW-0808">Transferase</keyword>
<evidence type="ECO:0000256" key="10">
    <source>
        <dbReference type="PROSITE-ProRule" id="PRU10141"/>
    </source>
</evidence>
<keyword evidence="6" id="KW-0418">Kinase</keyword>
<evidence type="ECO:0000256" key="5">
    <source>
        <dbReference type="ARBA" id="ARBA00022741"/>
    </source>
</evidence>
<dbReference type="GO" id="GO:0005524">
    <property type="term" value="F:ATP binding"/>
    <property type="evidence" value="ECO:0007669"/>
    <property type="project" value="UniProtKB-UniRule"/>
</dbReference>
<dbReference type="InterPro" id="IPR051824">
    <property type="entry name" value="LRR_Rcpt-Like_S/T_Kinase"/>
</dbReference>
<comment type="catalytic activity">
    <reaction evidence="8">
        <text>L-threonyl-[protein] + ATP = O-phospho-L-threonyl-[protein] + ADP + H(+)</text>
        <dbReference type="Rhea" id="RHEA:46608"/>
        <dbReference type="Rhea" id="RHEA-COMP:11060"/>
        <dbReference type="Rhea" id="RHEA-COMP:11605"/>
        <dbReference type="ChEBI" id="CHEBI:15378"/>
        <dbReference type="ChEBI" id="CHEBI:30013"/>
        <dbReference type="ChEBI" id="CHEBI:30616"/>
        <dbReference type="ChEBI" id="CHEBI:61977"/>
        <dbReference type="ChEBI" id="CHEBI:456216"/>
        <dbReference type="EC" id="2.7.11.1"/>
    </reaction>
</comment>
<evidence type="ECO:0000256" key="2">
    <source>
        <dbReference type="ARBA" id="ARBA00012513"/>
    </source>
</evidence>
<comment type="catalytic activity">
    <reaction evidence="9">
        <text>L-seryl-[protein] + ATP = O-phospho-L-seryl-[protein] + ADP + H(+)</text>
        <dbReference type="Rhea" id="RHEA:17989"/>
        <dbReference type="Rhea" id="RHEA-COMP:9863"/>
        <dbReference type="Rhea" id="RHEA-COMP:11604"/>
        <dbReference type="ChEBI" id="CHEBI:15378"/>
        <dbReference type="ChEBI" id="CHEBI:29999"/>
        <dbReference type="ChEBI" id="CHEBI:30616"/>
        <dbReference type="ChEBI" id="CHEBI:83421"/>
        <dbReference type="ChEBI" id="CHEBI:456216"/>
        <dbReference type="EC" id="2.7.11.1"/>
    </reaction>
</comment>
<dbReference type="PANTHER" id="PTHR48006">
    <property type="entry name" value="LEUCINE-RICH REPEAT-CONTAINING PROTEIN DDB_G0281931-RELATED"/>
    <property type="match status" value="1"/>
</dbReference>
<keyword evidence="7 10" id="KW-0067">ATP-binding</keyword>
<dbReference type="InterPro" id="IPR017441">
    <property type="entry name" value="Protein_kinase_ATP_BS"/>
</dbReference>
<proteinExistence type="inferred from homology"/>
<dbReference type="GO" id="GO:0045087">
    <property type="term" value="P:innate immune response"/>
    <property type="evidence" value="ECO:0007669"/>
    <property type="project" value="UniProtKB-ARBA"/>
</dbReference>
<organism evidence="13 14">
    <name type="scientific">Trichogramma brassicae</name>
    <dbReference type="NCBI Taxonomy" id="86971"/>
    <lineage>
        <taxon>Eukaryota</taxon>
        <taxon>Metazoa</taxon>
        <taxon>Ecdysozoa</taxon>
        <taxon>Arthropoda</taxon>
        <taxon>Hexapoda</taxon>
        <taxon>Insecta</taxon>
        <taxon>Pterygota</taxon>
        <taxon>Neoptera</taxon>
        <taxon>Endopterygota</taxon>
        <taxon>Hymenoptera</taxon>
        <taxon>Apocrita</taxon>
        <taxon>Proctotrupomorpha</taxon>
        <taxon>Chalcidoidea</taxon>
        <taxon>Trichogrammatidae</taxon>
        <taxon>Trichogramma</taxon>
    </lineage>
</organism>
<accession>A0A6H5IYH9</accession>
<dbReference type="Gene3D" id="1.10.510.10">
    <property type="entry name" value="Transferase(Phosphotransferase) domain 1"/>
    <property type="match status" value="1"/>
</dbReference>
<dbReference type="FunFam" id="1.10.510.10:FF:000754">
    <property type="entry name" value="Interleukin-1 receptor-associated kinase"/>
    <property type="match status" value="1"/>
</dbReference>